<dbReference type="Proteomes" id="UP000596192">
    <property type="component" value="Chromosome"/>
</dbReference>
<evidence type="ECO:0000313" key="3">
    <source>
        <dbReference type="EMBL" id="QQE88241.1"/>
    </source>
</evidence>
<feature type="domain" description="STAS" evidence="2">
    <location>
        <begin position="68"/>
        <end position="158"/>
    </location>
</feature>
<gene>
    <name evidence="3" type="ORF">GKQ51_18650</name>
</gene>
<reference evidence="3 4" key="1">
    <citation type="submission" date="2020-12" db="EMBL/GenBank/DDBJ databases">
        <title>Genomic Analysis and Response surface optimization of nitrogen-fixing conditions for A. chroococcum strain HR1, Isolation from rhizosphere soil.</title>
        <authorList>
            <person name="Li J."/>
            <person name="Yang H."/>
            <person name="Liu H."/>
            <person name="Wang C."/>
            <person name="Tian Y."/>
            <person name="Lu X.Y."/>
        </authorList>
    </citation>
    <scope>NUCLEOTIDE SEQUENCE [LARGE SCALE GENOMIC DNA]</scope>
    <source>
        <strain evidence="3 4">HR1</strain>
    </source>
</reference>
<accession>A0AAQ0BZL6</accession>
<protein>
    <submittedName>
        <fullName evidence="3">SulP family inorganic anion transporter</fullName>
    </submittedName>
</protein>
<keyword evidence="1" id="KW-0472">Membrane</keyword>
<evidence type="ECO:0000313" key="4">
    <source>
        <dbReference type="Proteomes" id="UP000596192"/>
    </source>
</evidence>
<proteinExistence type="predicted"/>
<dbReference type="InterPro" id="IPR002645">
    <property type="entry name" value="STAS_dom"/>
</dbReference>
<dbReference type="SUPFAM" id="SSF52091">
    <property type="entry name" value="SpoIIaa-like"/>
    <property type="match status" value="1"/>
</dbReference>
<evidence type="ECO:0000259" key="2">
    <source>
        <dbReference type="PROSITE" id="PS50801"/>
    </source>
</evidence>
<dbReference type="InterPro" id="IPR052706">
    <property type="entry name" value="Membrane-Transporter-like"/>
</dbReference>
<keyword evidence="1" id="KW-0812">Transmembrane</keyword>
<dbReference type="PANTHER" id="PTHR43310">
    <property type="entry name" value="SULFATE TRANSPORTER YBAR-RELATED"/>
    <property type="match status" value="1"/>
</dbReference>
<dbReference type="InterPro" id="IPR036513">
    <property type="entry name" value="STAS_dom_sf"/>
</dbReference>
<name>A0AAQ0BZL6_9GAMM</name>
<dbReference type="EMBL" id="CP066310">
    <property type="protein sequence ID" value="QQE88241.1"/>
    <property type="molecule type" value="Genomic_DNA"/>
</dbReference>
<dbReference type="AlphaFoldDB" id="A0AAQ0BZL6"/>
<dbReference type="PROSITE" id="PS50801">
    <property type="entry name" value="STAS"/>
    <property type="match status" value="1"/>
</dbReference>
<dbReference type="PANTHER" id="PTHR43310:SF1">
    <property type="entry name" value="SULFATE TRANSPORTER YBAR-RELATED"/>
    <property type="match status" value="1"/>
</dbReference>
<dbReference type="Gene3D" id="3.30.750.24">
    <property type="entry name" value="STAS domain"/>
    <property type="match status" value="1"/>
</dbReference>
<evidence type="ECO:0000256" key="1">
    <source>
        <dbReference type="SAM" id="Phobius"/>
    </source>
</evidence>
<feature type="transmembrane region" description="Helical" evidence="1">
    <location>
        <begin position="15"/>
        <end position="45"/>
    </location>
</feature>
<keyword evidence="1" id="KW-1133">Transmembrane helix</keyword>
<organism evidence="3 4">
    <name type="scientific">Azotobacter chroococcum</name>
    <dbReference type="NCBI Taxonomy" id="353"/>
    <lineage>
        <taxon>Bacteria</taxon>
        <taxon>Pseudomonadati</taxon>
        <taxon>Pseudomonadota</taxon>
        <taxon>Gammaproteobacteria</taxon>
        <taxon>Pseudomonadales</taxon>
        <taxon>Pseudomonadaceae</taxon>
        <taxon>Azotobacter</taxon>
    </lineage>
</organism>
<dbReference type="Pfam" id="PF01740">
    <property type="entry name" value="STAS"/>
    <property type="match status" value="1"/>
</dbReference>
<sequence>MALLMITRYPLSTNLVMLATVAVVVYTHNLAYGVLVGVLLAALFLANKVGHFLRIDSTSRDNGQARTYRVVGQVFFRSSSKFVAAFDLKEVLNRVTIDLSHAHLRDITAVAALDKVVLKLRREGSEVTVLGLNKASATIVDRFAVHDKPDAIDTLMEH</sequence>